<dbReference type="EMBL" id="FLRD01001914">
    <property type="protein sequence ID" value="SBT58549.1"/>
    <property type="molecule type" value="Genomic_DNA"/>
</dbReference>
<keyword evidence="1" id="KW-0812">Transmembrane</keyword>
<accession>A0A1A9AQZ3</accession>
<evidence type="ECO:0000256" key="1">
    <source>
        <dbReference type="SAM" id="Phobius"/>
    </source>
</evidence>
<dbReference type="Pfam" id="PF05795">
    <property type="entry name" value="Plasmodium_Vir"/>
    <property type="match status" value="2"/>
</dbReference>
<gene>
    <name evidence="2" type="ORF">POVWA1_088520</name>
</gene>
<sequence>MQKKLSDLPSFSRYAFFNTFAASDPYGEYCESIKYVFKIYPGIEEICRGLAEHMSYIYRDDNTDDNNEKVKDCRYLFYWMHEQVIKIKKDNKNTLYHWYIHHLIEAWKYMKRKLDKSNSNICKLEYYDTNNENIKKRKMLYDYCENYNDLQTNIFRGNYCDSYYYYLKKIDNLHNNFKEVWSVNNGKIPEYIKDCEQNKPSDLLQAPSCKNVELLGKNVKVNESYIYDWDEGLEYLFHFPPSSDDSYGVVYTVIPILGIFFFFLFLYKFTPVGSILRSLLLRKKIKQGAIDNNEIEILSSESDIHTSKYLYNSNMNIGYTS</sequence>
<name>A0A1A9AQZ3_PLAOA</name>
<keyword evidence="1" id="KW-0472">Membrane</keyword>
<feature type="transmembrane region" description="Helical" evidence="1">
    <location>
        <begin position="248"/>
        <end position="267"/>
    </location>
</feature>
<evidence type="ECO:0000313" key="3">
    <source>
        <dbReference type="Proteomes" id="UP000078555"/>
    </source>
</evidence>
<dbReference type="Proteomes" id="UP000078555">
    <property type="component" value="Unassembled WGS sequence"/>
</dbReference>
<keyword evidence="1" id="KW-1133">Transmembrane helix</keyword>
<evidence type="ECO:0000313" key="2">
    <source>
        <dbReference type="EMBL" id="SBT58549.1"/>
    </source>
</evidence>
<organism evidence="2 3">
    <name type="scientific">Plasmodium ovale wallikeri</name>
    <dbReference type="NCBI Taxonomy" id="864142"/>
    <lineage>
        <taxon>Eukaryota</taxon>
        <taxon>Sar</taxon>
        <taxon>Alveolata</taxon>
        <taxon>Apicomplexa</taxon>
        <taxon>Aconoidasida</taxon>
        <taxon>Haemosporida</taxon>
        <taxon>Plasmodiidae</taxon>
        <taxon>Plasmodium</taxon>
        <taxon>Plasmodium (Plasmodium)</taxon>
    </lineage>
</organism>
<protein>
    <submittedName>
        <fullName evidence="2">PIR Superfamily Protein</fullName>
    </submittedName>
</protein>
<dbReference type="AlphaFoldDB" id="A0A1A9AQZ3"/>
<reference evidence="3" key="1">
    <citation type="submission" date="2016-05" db="EMBL/GenBank/DDBJ databases">
        <authorList>
            <person name="Naeem R."/>
        </authorList>
    </citation>
    <scope>NUCLEOTIDE SEQUENCE [LARGE SCALE GENOMIC DNA]</scope>
</reference>
<keyword evidence="3" id="KW-1185">Reference proteome</keyword>
<proteinExistence type="predicted"/>
<dbReference type="InterPro" id="IPR008780">
    <property type="entry name" value="Plasmodium_Vir"/>
</dbReference>